<reference evidence="1 2" key="1">
    <citation type="submission" date="2019-07" db="EMBL/GenBank/DDBJ databases">
        <title>Genomic Encyclopedia of Archaeal and Bacterial Type Strains, Phase II (KMG-II): from individual species to whole genera.</title>
        <authorList>
            <person name="Goeker M."/>
        </authorList>
    </citation>
    <scope>NUCLEOTIDE SEQUENCE [LARGE SCALE GENOMIC DNA]</scope>
    <source>
        <strain evidence="1 2">ATCC BAA-252</strain>
    </source>
</reference>
<dbReference type="EMBL" id="VLLF01000001">
    <property type="protein sequence ID" value="TWI92525.1"/>
    <property type="molecule type" value="Genomic_DNA"/>
</dbReference>
<sequence length="45" mass="5240">MYRSVMSMRSEGLQKVTAEPDRQQVTALLDEFQKGRITIRCTSMF</sequence>
<accession>A0A562TG81</accession>
<evidence type="ECO:0000313" key="2">
    <source>
        <dbReference type="Proteomes" id="UP000320593"/>
    </source>
</evidence>
<evidence type="ECO:0000313" key="1">
    <source>
        <dbReference type="EMBL" id="TWI92525.1"/>
    </source>
</evidence>
<comment type="caution">
    <text evidence="1">The sequence shown here is derived from an EMBL/GenBank/DDBJ whole genome shotgun (WGS) entry which is preliminary data.</text>
</comment>
<dbReference type="Proteomes" id="UP000320593">
    <property type="component" value="Unassembled WGS sequence"/>
</dbReference>
<organism evidence="1 2">
    <name type="scientific">Roseibium hamelinense</name>
    <dbReference type="NCBI Taxonomy" id="150831"/>
    <lineage>
        <taxon>Bacteria</taxon>
        <taxon>Pseudomonadati</taxon>
        <taxon>Pseudomonadota</taxon>
        <taxon>Alphaproteobacteria</taxon>
        <taxon>Hyphomicrobiales</taxon>
        <taxon>Stappiaceae</taxon>
        <taxon>Roseibium</taxon>
    </lineage>
</organism>
<name>A0A562TG81_9HYPH</name>
<protein>
    <submittedName>
        <fullName evidence="1">Uncharacterized protein</fullName>
    </submittedName>
</protein>
<dbReference type="AlphaFoldDB" id="A0A562TG81"/>
<proteinExistence type="predicted"/>
<gene>
    <name evidence="1" type="ORF">JM93_00067</name>
</gene>
<keyword evidence="2" id="KW-1185">Reference proteome</keyword>